<gene>
    <name evidence="6" type="ORF">BDP27DRAFT_1329703</name>
</gene>
<dbReference type="InterPro" id="IPR046824">
    <property type="entry name" value="Mss51-like_C"/>
</dbReference>
<dbReference type="Pfam" id="PF01753">
    <property type="entry name" value="zf-MYND"/>
    <property type="match status" value="1"/>
</dbReference>
<keyword evidence="1" id="KW-0479">Metal-binding</keyword>
<accession>A0A9P5U4M5</accession>
<dbReference type="Pfam" id="PF20179">
    <property type="entry name" value="MSS51_C"/>
    <property type="match status" value="1"/>
</dbReference>
<dbReference type="AlphaFoldDB" id="A0A9P5U4M5"/>
<keyword evidence="2 4" id="KW-0863">Zinc-finger</keyword>
<proteinExistence type="predicted"/>
<dbReference type="SUPFAM" id="SSF144232">
    <property type="entry name" value="HIT/MYND zinc finger-like"/>
    <property type="match status" value="1"/>
</dbReference>
<protein>
    <recommendedName>
        <fullName evidence="5">MYND-type domain-containing protein</fullName>
    </recommendedName>
</protein>
<name>A0A9P5U4M5_9AGAR</name>
<evidence type="ECO:0000256" key="3">
    <source>
        <dbReference type="ARBA" id="ARBA00022833"/>
    </source>
</evidence>
<dbReference type="Proteomes" id="UP000772434">
    <property type="component" value="Unassembled WGS sequence"/>
</dbReference>
<dbReference type="GO" id="GO:0008270">
    <property type="term" value="F:zinc ion binding"/>
    <property type="evidence" value="ECO:0007669"/>
    <property type="project" value="UniProtKB-KW"/>
</dbReference>
<organism evidence="6 7">
    <name type="scientific">Rhodocollybia butyracea</name>
    <dbReference type="NCBI Taxonomy" id="206335"/>
    <lineage>
        <taxon>Eukaryota</taxon>
        <taxon>Fungi</taxon>
        <taxon>Dikarya</taxon>
        <taxon>Basidiomycota</taxon>
        <taxon>Agaricomycotina</taxon>
        <taxon>Agaricomycetes</taxon>
        <taxon>Agaricomycetidae</taxon>
        <taxon>Agaricales</taxon>
        <taxon>Marasmiineae</taxon>
        <taxon>Omphalotaceae</taxon>
        <taxon>Rhodocollybia</taxon>
    </lineage>
</organism>
<dbReference type="InterPro" id="IPR002893">
    <property type="entry name" value="Znf_MYND"/>
</dbReference>
<keyword evidence="7" id="KW-1185">Reference proteome</keyword>
<dbReference type="PROSITE" id="PS01360">
    <property type="entry name" value="ZF_MYND_1"/>
    <property type="match status" value="1"/>
</dbReference>
<reference evidence="6" key="1">
    <citation type="submission" date="2020-11" db="EMBL/GenBank/DDBJ databases">
        <authorList>
            <consortium name="DOE Joint Genome Institute"/>
            <person name="Ahrendt S."/>
            <person name="Riley R."/>
            <person name="Andreopoulos W."/>
            <person name="Labutti K."/>
            <person name="Pangilinan J."/>
            <person name="Ruiz-Duenas F.J."/>
            <person name="Barrasa J.M."/>
            <person name="Sanchez-Garcia M."/>
            <person name="Camarero S."/>
            <person name="Miyauchi S."/>
            <person name="Serrano A."/>
            <person name="Linde D."/>
            <person name="Babiker R."/>
            <person name="Drula E."/>
            <person name="Ayuso-Fernandez I."/>
            <person name="Pacheco R."/>
            <person name="Padilla G."/>
            <person name="Ferreira P."/>
            <person name="Barriuso J."/>
            <person name="Kellner H."/>
            <person name="Castanera R."/>
            <person name="Alfaro M."/>
            <person name="Ramirez L."/>
            <person name="Pisabarro A.G."/>
            <person name="Kuo A."/>
            <person name="Tritt A."/>
            <person name="Lipzen A."/>
            <person name="He G."/>
            <person name="Yan M."/>
            <person name="Ng V."/>
            <person name="Cullen D."/>
            <person name="Martin F."/>
            <person name="Rosso M.-N."/>
            <person name="Henrissat B."/>
            <person name="Hibbett D."/>
            <person name="Martinez A.T."/>
            <person name="Grigoriev I.V."/>
        </authorList>
    </citation>
    <scope>NUCLEOTIDE SEQUENCE</scope>
    <source>
        <strain evidence="6">AH 40177</strain>
    </source>
</reference>
<evidence type="ECO:0000256" key="1">
    <source>
        <dbReference type="ARBA" id="ARBA00022723"/>
    </source>
</evidence>
<evidence type="ECO:0000313" key="6">
    <source>
        <dbReference type="EMBL" id="KAF9066930.1"/>
    </source>
</evidence>
<dbReference type="PANTHER" id="PTHR47570">
    <property type="entry name" value="ZINC ION BINDING PROTEIN"/>
    <property type="match status" value="1"/>
</dbReference>
<keyword evidence="3" id="KW-0862">Zinc</keyword>
<evidence type="ECO:0000313" key="7">
    <source>
        <dbReference type="Proteomes" id="UP000772434"/>
    </source>
</evidence>
<dbReference type="PROSITE" id="PS50865">
    <property type="entry name" value="ZF_MYND_2"/>
    <property type="match status" value="1"/>
</dbReference>
<comment type="caution">
    <text evidence="6">The sequence shown here is derived from an EMBL/GenBank/DDBJ whole genome shotgun (WGS) entry which is preliminary data.</text>
</comment>
<evidence type="ECO:0000256" key="2">
    <source>
        <dbReference type="ARBA" id="ARBA00022771"/>
    </source>
</evidence>
<dbReference type="OrthoDB" id="432970at2759"/>
<dbReference type="PANTHER" id="PTHR47570:SF1">
    <property type="entry name" value="ZINC ION BINDING PROTEIN"/>
    <property type="match status" value="1"/>
</dbReference>
<feature type="domain" description="MYND-type" evidence="5">
    <location>
        <begin position="40"/>
        <end position="82"/>
    </location>
</feature>
<dbReference type="Gene3D" id="6.10.140.2220">
    <property type="match status" value="1"/>
</dbReference>
<sequence>MDDPMYFGVTTKDAKELLRAEQSGKPIPAGKFDFGVDAVCAGCREFIRPPKKISRCSACKAVIYCSGQCAKRHWTCSHKSLCSHNKRHMQRLLKTQNVLKSFPWGRLETDGTFNLDIARGRFSVLGGSGYGYWSHRGGTAPHAVEGFETGASSAPYGWKLSPEFIPYRDFSKNEGRRPLLVTKFDGGVVDWDSWYRWRKIPKISPAALLMNFPMSVYHMLVNCLKVTSPNAGCKSRRVNLNFHLLGVEVELNFVPLFSELALLLPFHDIQMTLVGPGAQRLLDKAKNHPSSIAIRCFSSPSSPIFTYSAPAACGSSTISIYLSTTTMWTPDTYPTLDALVACNAGLVSYHNWLSVISAASFMHLPFASTEYMEPTAEYQRDHILTLLKASGSELLEDPAINHPIELNPFHCPGQRAIPMFRLPNLSNGFTVVVHKTPEGERRETSDELDAAMKGLFWELFGSDVLNCR</sequence>
<dbReference type="EMBL" id="JADNRY010000080">
    <property type="protein sequence ID" value="KAF9066930.1"/>
    <property type="molecule type" value="Genomic_DNA"/>
</dbReference>
<evidence type="ECO:0000256" key="4">
    <source>
        <dbReference type="PROSITE-ProRule" id="PRU00134"/>
    </source>
</evidence>
<evidence type="ECO:0000259" key="5">
    <source>
        <dbReference type="PROSITE" id="PS50865"/>
    </source>
</evidence>